<organism evidence="2 3">
    <name type="scientific">Rotaria sordida</name>
    <dbReference type="NCBI Taxonomy" id="392033"/>
    <lineage>
        <taxon>Eukaryota</taxon>
        <taxon>Metazoa</taxon>
        <taxon>Spiralia</taxon>
        <taxon>Gnathifera</taxon>
        <taxon>Rotifera</taxon>
        <taxon>Eurotatoria</taxon>
        <taxon>Bdelloidea</taxon>
        <taxon>Philodinida</taxon>
        <taxon>Philodinidae</taxon>
        <taxon>Rotaria</taxon>
    </lineage>
</organism>
<dbReference type="AlphaFoldDB" id="A0A820M9E7"/>
<proteinExistence type="predicted"/>
<dbReference type="SUPFAM" id="SSF53850">
    <property type="entry name" value="Periplasmic binding protein-like II"/>
    <property type="match status" value="1"/>
</dbReference>
<comment type="caution">
    <text evidence="2">The sequence shown here is derived from an EMBL/GenBank/DDBJ whole genome shotgun (WGS) entry which is preliminary data.</text>
</comment>
<dbReference type="Proteomes" id="UP000663874">
    <property type="component" value="Unassembled WGS sequence"/>
</dbReference>
<dbReference type="EMBL" id="CAJOBE010054990">
    <property type="protein sequence ID" value="CAF4369197.1"/>
    <property type="molecule type" value="Genomic_DNA"/>
</dbReference>
<feature type="non-terminal residue" evidence="2">
    <location>
        <position position="1"/>
    </location>
</feature>
<sequence length="160" mass="18332">SASEEYSLREISGGNRNYYPLKSRQELYESLLNDIIDASFLDTGVGEYITNTIYCNLTLVGTDFDKGAFGVVFPKQWIYGQEFDVSILSLRESGVLDDLKRKWFQTSSCPDLSVTSTSAAIETMSGLFLTFAMISILSLLLFAWKRRFIIRNYLWKRICR</sequence>
<feature type="non-terminal residue" evidence="2">
    <location>
        <position position="160"/>
    </location>
</feature>
<protein>
    <submittedName>
        <fullName evidence="2">Uncharacterized protein</fullName>
    </submittedName>
</protein>
<dbReference type="InterPro" id="IPR015683">
    <property type="entry name" value="Ionotropic_Glu_rcpt"/>
</dbReference>
<evidence type="ECO:0000313" key="2">
    <source>
        <dbReference type="EMBL" id="CAF4369197.1"/>
    </source>
</evidence>
<accession>A0A820M9E7</accession>
<evidence type="ECO:0000313" key="3">
    <source>
        <dbReference type="Proteomes" id="UP000663874"/>
    </source>
</evidence>
<evidence type="ECO:0000256" key="1">
    <source>
        <dbReference type="SAM" id="Phobius"/>
    </source>
</evidence>
<dbReference type="Gene3D" id="3.40.190.10">
    <property type="entry name" value="Periplasmic binding protein-like II"/>
    <property type="match status" value="1"/>
</dbReference>
<reference evidence="2" key="1">
    <citation type="submission" date="2021-02" db="EMBL/GenBank/DDBJ databases">
        <authorList>
            <person name="Nowell W R."/>
        </authorList>
    </citation>
    <scope>NUCLEOTIDE SEQUENCE</scope>
</reference>
<gene>
    <name evidence="2" type="ORF">FNK824_LOCUS42939</name>
</gene>
<keyword evidence="1" id="KW-0812">Transmembrane</keyword>
<keyword evidence="1" id="KW-0472">Membrane</keyword>
<feature type="transmembrane region" description="Helical" evidence="1">
    <location>
        <begin position="124"/>
        <end position="144"/>
    </location>
</feature>
<keyword evidence="1" id="KW-1133">Transmembrane helix</keyword>
<dbReference type="PANTHER" id="PTHR18966">
    <property type="entry name" value="IONOTROPIC GLUTAMATE RECEPTOR"/>
    <property type="match status" value="1"/>
</dbReference>
<name>A0A820M9E7_9BILA</name>